<keyword evidence="2" id="KW-0732">Signal</keyword>
<sequence length="180" mass="18732">MTYLFKATAGAVALFLGVLSAPAQATSVNWGDEGGLNAFTTATINFTGFEADTLVNVTSQGYFATNNGALYPVDFELEVLLDGLWTSIYSDTTTGTSYINNIPTLAFAYGTITGLRATGTGHAPSTTPMGNWALGPNFTPTVFHFDALNPPAAVPVPAGLPLLLGALGALGIAVRQRRRA</sequence>
<keyword evidence="1" id="KW-1133">Transmembrane helix</keyword>
<name>A0ABS7MN50_9RHOB</name>
<feature type="chain" id="PRO_5045914855" description="VPLPA-CTERM sorting domain-containing protein" evidence="2">
    <location>
        <begin position="26"/>
        <end position="180"/>
    </location>
</feature>
<dbReference type="RefSeq" id="WP_257891396.1">
    <property type="nucleotide sequence ID" value="NZ_JAIMBW010000001.1"/>
</dbReference>
<organism evidence="3 4">
    <name type="scientific">Gymnodinialimonas phycosphaerae</name>
    <dbReference type="NCBI Taxonomy" id="2841589"/>
    <lineage>
        <taxon>Bacteria</taxon>
        <taxon>Pseudomonadati</taxon>
        <taxon>Pseudomonadota</taxon>
        <taxon>Alphaproteobacteria</taxon>
        <taxon>Rhodobacterales</taxon>
        <taxon>Paracoccaceae</taxon>
        <taxon>Gymnodinialimonas</taxon>
    </lineage>
</organism>
<accession>A0ABS7MN50</accession>
<keyword evidence="4" id="KW-1185">Reference proteome</keyword>
<evidence type="ECO:0008006" key="5">
    <source>
        <dbReference type="Google" id="ProtNLM"/>
    </source>
</evidence>
<comment type="caution">
    <text evidence="3">The sequence shown here is derived from an EMBL/GenBank/DDBJ whole genome shotgun (WGS) entry which is preliminary data.</text>
</comment>
<evidence type="ECO:0000313" key="4">
    <source>
        <dbReference type="Proteomes" id="UP000693972"/>
    </source>
</evidence>
<gene>
    <name evidence="3" type="ORF">KUL25_02000</name>
</gene>
<dbReference type="EMBL" id="JAIMBW010000001">
    <property type="protein sequence ID" value="MBY4891534.1"/>
    <property type="molecule type" value="Genomic_DNA"/>
</dbReference>
<keyword evidence="1" id="KW-0472">Membrane</keyword>
<reference evidence="3 4" key="1">
    <citation type="submission" date="2021-07" db="EMBL/GenBank/DDBJ databases">
        <title>Karlodiniumbacter phycospheric gen. nov., sp. nov., a phycosphere bacterium isolated from karlodinium veneficum.</title>
        <authorList>
            <person name="Peng Y."/>
            <person name="Jiang L."/>
            <person name="Lee J."/>
        </authorList>
    </citation>
    <scope>NUCLEOTIDE SEQUENCE [LARGE SCALE GENOMIC DNA]</scope>
    <source>
        <strain evidence="3 4">N5</strain>
    </source>
</reference>
<proteinExistence type="predicted"/>
<protein>
    <recommendedName>
        <fullName evidence="5">VPLPA-CTERM sorting domain-containing protein</fullName>
    </recommendedName>
</protein>
<feature type="signal peptide" evidence="2">
    <location>
        <begin position="1"/>
        <end position="25"/>
    </location>
</feature>
<dbReference type="Proteomes" id="UP000693972">
    <property type="component" value="Unassembled WGS sequence"/>
</dbReference>
<evidence type="ECO:0000256" key="1">
    <source>
        <dbReference type="SAM" id="Phobius"/>
    </source>
</evidence>
<evidence type="ECO:0000256" key="2">
    <source>
        <dbReference type="SAM" id="SignalP"/>
    </source>
</evidence>
<feature type="transmembrane region" description="Helical" evidence="1">
    <location>
        <begin position="152"/>
        <end position="174"/>
    </location>
</feature>
<evidence type="ECO:0000313" key="3">
    <source>
        <dbReference type="EMBL" id="MBY4891534.1"/>
    </source>
</evidence>
<keyword evidence="1" id="KW-0812">Transmembrane</keyword>